<protein>
    <submittedName>
        <fullName evidence="2">Pimeloyl-ACP methyl ester carboxylesterase</fullName>
    </submittedName>
</protein>
<dbReference type="RefSeq" id="WP_098483664.1">
    <property type="nucleotide sequence ID" value="NZ_PDJI01000004.1"/>
</dbReference>
<accession>A0A2A9ELV7</accession>
<evidence type="ECO:0000313" key="3">
    <source>
        <dbReference type="Proteomes" id="UP000222106"/>
    </source>
</evidence>
<organism evidence="2 3">
    <name type="scientific">Georgenia soli</name>
    <dbReference type="NCBI Taxonomy" id="638953"/>
    <lineage>
        <taxon>Bacteria</taxon>
        <taxon>Bacillati</taxon>
        <taxon>Actinomycetota</taxon>
        <taxon>Actinomycetes</taxon>
        <taxon>Micrococcales</taxon>
        <taxon>Bogoriellaceae</taxon>
        <taxon>Georgenia</taxon>
    </lineage>
</organism>
<dbReference type="GO" id="GO:0003824">
    <property type="term" value="F:catalytic activity"/>
    <property type="evidence" value="ECO:0007669"/>
    <property type="project" value="UniProtKB-ARBA"/>
</dbReference>
<dbReference type="OrthoDB" id="3519228at2"/>
<dbReference type="GO" id="GO:0016020">
    <property type="term" value="C:membrane"/>
    <property type="evidence" value="ECO:0007669"/>
    <property type="project" value="TreeGrafter"/>
</dbReference>
<gene>
    <name evidence="2" type="ORF">ATJ97_2097</name>
</gene>
<keyword evidence="3" id="KW-1185">Reference proteome</keyword>
<dbReference type="PANTHER" id="PTHR43798">
    <property type="entry name" value="MONOACYLGLYCEROL LIPASE"/>
    <property type="match status" value="1"/>
</dbReference>
<evidence type="ECO:0000259" key="1">
    <source>
        <dbReference type="Pfam" id="PF12697"/>
    </source>
</evidence>
<dbReference type="Pfam" id="PF12697">
    <property type="entry name" value="Abhydrolase_6"/>
    <property type="match status" value="1"/>
</dbReference>
<dbReference type="InterPro" id="IPR050266">
    <property type="entry name" value="AB_hydrolase_sf"/>
</dbReference>
<dbReference type="PANTHER" id="PTHR43798:SF33">
    <property type="entry name" value="HYDROLASE, PUTATIVE (AFU_ORTHOLOGUE AFUA_2G14860)-RELATED"/>
    <property type="match status" value="1"/>
</dbReference>
<name>A0A2A9ELV7_9MICO</name>
<dbReference type="InterPro" id="IPR029058">
    <property type="entry name" value="AB_hydrolase_fold"/>
</dbReference>
<comment type="caution">
    <text evidence="2">The sequence shown here is derived from an EMBL/GenBank/DDBJ whole genome shotgun (WGS) entry which is preliminary data.</text>
</comment>
<reference evidence="2 3" key="1">
    <citation type="submission" date="2017-10" db="EMBL/GenBank/DDBJ databases">
        <title>Sequencing the genomes of 1000 actinobacteria strains.</title>
        <authorList>
            <person name="Klenk H.-P."/>
        </authorList>
    </citation>
    <scope>NUCLEOTIDE SEQUENCE [LARGE SCALE GENOMIC DNA]</scope>
    <source>
        <strain evidence="2 3">DSM 21838</strain>
    </source>
</reference>
<sequence>MLQVEESGDRRGPAVVLLHGIGTAGWMWWHQVAALGDHHCLAVDLPGHGRSSAVPWVSLDDTAAQVAELMRRRTATARAHVVGLSLGGQVALSLLERWADVAERVVVSGVTAQPWGPRVLVEAQLRLTAAMLRSPRAVDAQARAYGLPPAQRDALAESLRVMSPATYRRIGREVSRYRLPPALASVPTPTLVLAGGDESELVRRAVADVAAVLPAGEGRIAPGLGHGWNVEAPDLFDATVRAWISGAPLPARLLPVGGR</sequence>
<dbReference type="SUPFAM" id="SSF53474">
    <property type="entry name" value="alpha/beta-Hydrolases"/>
    <property type="match status" value="1"/>
</dbReference>
<dbReference type="EMBL" id="PDJI01000004">
    <property type="protein sequence ID" value="PFG39586.1"/>
    <property type="molecule type" value="Genomic_DNA"/>
</dbReference>
<dbReference type="AlphaFoldDB" id="A0A2A9ELV7"/>
<dbReference type="InterPro" id="IPR000073">
    <property type="entry name" value="AB_hydrolase_1"/>
</dbReference>
<dbReference type="PRINTS" id="PR00111">
    <property type="entry name" value="ABHYDROLASE"/>
</dbReference>
<evidence type="ECO:0000313" key="2">
    <source>
        <dbReference type="EMBL" id="PFG39586.1"/>
    </source>
</evidence>
<feature type="domain" description="AB hydrolase-1" evidence="1">
    <location>
        <begin position="15"/>
        <end position="236"/>
    </location>
</feature>
<dbReference type="Proteomes" id="UP000222106">
    <property type="component" value="Unassembled WGS sequence"/>
</dbReference>
<proteinExistence type="predicted"/>
<dbReference type="Gene3D" id="3.40.50.1820">
    <property type="entry name" value="alpha/beta hydrolase"/>
    <property type="match status" value="1"/>
</dbReference>